<evidence type="ECO:0000313" key="2">
    <source>
        <dbReference type="EMBL" id="QYZ68951.1"/>
    </source>
</evidence>
<dbReference type="PANTHER" id="PTHR35811">
    <property type="entry name" value="SLR1870 PROTEIN"/>
    <property type="match status" value="1"/>
</dbReference>
<dbReference type="PANTHER" id="PTHR35811:SF1">
    <property type="entry name" value="HTH OST-TYPE DOMAIN-CONTAINING PROTEIN"/>
    <property type="match status" value="1"/>
</dbReference>
<organism evidence="2 3">
    <name type="scientific">Neotabrizicola shimadae</name>
    <dbReference type="NCBI Taxonomy" id="2807096"/>
    <lineage>
        <taxon>Bacteria</taxon>
        <taxon>Pseudomonadati</taxon>
        <taxon>Pseudomonadota</taxon>
        <taxon>Alphaproteobacteria</taxon>
        <taxon>Rhodobacterales</taxon>
        <taxon>Paracoccaceae</taxon>
        <taxon>Neotabrizicola</taxon>
    </lineage>
</organism>
<name>A0A8G1EC94_9RHOB</name>
<dbReference type="AlphaFoldDB" id="A0A8G1EC94"/>
<protein>
    <submittedName>
        <fullName evidence="2">NYN domain-containing protein</fullName>
    </submittedName>
</protein>
<dbReference type="Proteomes" id="UP000826300">
    <property type="component" value="Chromosome"/>
</dbReference>
<dbReference type="CDD" id="cd11297">
    <property type="entry name" value="PIN_LabA-like_N_1"/>
    <property type="match status" value="1"/>
</dbReference>
<dbReference type="GO" id="GO:0004540">
    <property type="term" value="F:RNA nuclease activity"/>
    <property type="evidence" value="ECO:0007669"/>
    <property type="project" value="InterPro"/>
</dbReference>
<dbReference type="KEGG" id="nsm:JO391_14515"/>
<dbReference type="RefSeq" id="WP_220661170.1">
    <property type="nucleotide sequence ID" value="NZ_CP069370.1"/>
</dbReference>
<gene>
    <name evidence="2" type="ORF">JO391_14515</name>
</gene>
<feature type="domain" description="NYN" evidence="1">
    <location>
        <begin position="21"/>
        <end position="146"/>
    </location>
</feature>
<evidence type="ECO:0000259" key="1">
    <source>
        <dbReference type="Pfam" id="PF01936"/>
    </source>
</evidence>
<accession>A0A8G1EC94</accession>
<dbReference type="Pfam" id="PF01936">
    <property type="entry name" value="NYN"/>
    <property type="match status" value="1"/>
</dbReference>
<dbReference type="EMBL" id="CP069370">
    <property type="protein sequence ID" value="QYZ68951.1"/>
    <property type="molecule type" value="Genomic_DNA"/>
</dbReference>
<sequence>MTELAPSFPAPSYPASAVRPRVALFVDGENMSSAHAAKVAALAATKGDVTLRRVYGNASQLNGWQAAPGFRFVHAGLGKNAADLLLCIEVMHVALTRQAEVIFIAASDRDYTHLASYLRESSITVHGIGEEAKAPEALRKAFCKFHGIGPAERVAAPVAAVEGASPSGSMLDAVLGLVGAAGEAGMPIHELDPLMQRAGFSISQQPEKTWRKWLEARSTLFDCDPKGPGARVRWRQPA</sequence>
<reference evidence="2" key="1">
    <citation type="submission" date="2021-02" db="EMBL/GenBank/DDBJ databases">
        <title>Rhodobacter shimadae sp. nov., an aerobic anoxygenic phototrophic bacterium isolated from a hot spring.</title>
        <authorList>
            <person name="Muramatsu S."/>
            <person name="Haruta S."/>
            <person name="Hirose S."/>
            <person name="Hanada S."/>
        </authorList>
    </citation>
    <scope>NUCLEOTIDE SEQUENCE</scope>
    <source>
        <strain evidence="2">N10</strain>
    </source>
</reference>
<dbReference type="Gene3D" id="3.40.50.1010">
    <property type="entry name" value="5'-nuclease"/>
    <property type="match status" value="1"/>
</dbReference>
<dbReference type="InterPro" id="IPR021139">
    <property type="entry name" value="NYN"/>
</dbReference>
<proteinExistence type="predicted"/>
<keyword evidence="3" id="KW-1185">Reference proteome</keyword>
<evidence type="ECO:0000313" key="3">
    <source>
        <dbReference type="Proteomes" id="UP000826300"/>
    </source>
</evidence>